<sequence>MKPTVIDEYHGNDWLQRDVPADIQALDNHDGSYTYRVRRGRGESWDYTWTGTHKAREHVLATVAWFARDNPAT</sequence>
<name>A0A6M3LRV4_9ZZZZ</name>
<organism evidence="1">
    <name type="scientific">viral metagenome</name>
    <dbReference type="NCBI Taxonomy" id="1070528"/>
    <lineage>
        <taxon>unclassified sequences</taxon>
        <taxon>metagenomes</taxon>
        <taxon>organismal metagenomes</taxon>
    </lineage>
</organism>
<dbReference type="AlphaFoldDB" id="A0A6M3LRV4"/>
<proteinExistence type="predicted"/>
<dbReference type="EMBL" id="MT143555">
    <property type="protein sequence ID" value="QJA98136.1"/>
    <property type="molecule type" value="Genomic_DNA"/>
</dbReference>
<evidence type="ECO:0000313" key="1">
    <source>
        <dbReference type="EMBL" id="QJA98136.1"/>
    </source>
</evidence>
<reference evidence="1" key="1">
    <citation type="submission" date="2020-03" db="EMBL/GenBank/DDBJ databases">
        <title>The deep terrestrial virosphere.</title>
        <authorList>
            <person name="Holmfeldt K."/>
            <person name="Nilsson E."/>
            <person name="Simone D."/>
            <person name="Lopez-Fernandez M."/>
            <person name="Wu X."/>
            <person name="de Brujin I."/>
            <person name="Lundin D."/>
            <person name="Andersson A."/>
            <person name="Bertilsson S."/>
            <person name="Dopson M."/>
        </authorList>
    </citation>
    <scope>NUCLEOTIDE SEQUENCE</scope>
    <source>
        <strain evidence="1">MM415B05665</strain>
    </source>
</reference>
<accession>A0A6M3LRV4</accession>
<gene>
    <name evidence="1" type="ORF">MM415B05665_0011</name>
</gene>
<protein>
    <submittedName>
        <fullName evidence="1">Uncharacterized protein</fullName>
    </submittedName>
</protein>